<dbReference type="PANTHER" id="PTHR12110:SF53">
    <property type="entry name" value="BLR5974 PROTEIN"/>
    <property type="match status" value="1"/>
</dbReference>
<dbReference type="AlphaFoldDB" id="A0A9D2PXV1"/>
<feature type="domain" description="Xylose isomerase-like TIM barrel" evidence="1">
    <location>
        <begin position="27"/>
        <end position="256"/>
    </location>
</feature>
<protein>
    <submittedName>
        <fullName evidence="2">Sugar phosphate isomerase/epimerase</fullName>
    </submittedName>
</protein>
<dbReference type="InterPro" id="IPR050312">
    <property type="entry name" value="IolE/XylAMocC-like"/>
</dbReference>
<reference evidence="2" key="2">
    <citation type="submission" date="2021-04" db="EMBL/GenBank/DDBJ databases">
        <authorList>
            <person name="Gilroy R."/>
        </authorList>
    </citation>
    <scope>NUCLEOTIDE SEQUENCE</scope>
    <source>
        <strain evidence="2">CHK198-12963</strain>
    </source>
</reference>
<dbReference type="PANTHER" id="PTHR12110">
    <property type="entry name" value="HYDROXYPYRUVATE ISOMERASE"/>
    <property type="match status" value="1"/>
</dbReference>
<proteinExistence type="predicted"/>
<dbReference type="Gene3D" id="3.20.20.150">
    <property type="entry name" value="Divalent-metal-dependent TIM barrel enzymes"/>
    <property type="match status" value="1"/>
</dbReference>
<dbReference type="EMBL" id="DWWB01000084">
    <property type="protein sequence ID" value="HJC67776.1"/>
    <property type="molecule type" value="Genomic_DNA"/>
</dbReference>
<evidence type="ECO:0000313" key="3">
    <source>
        <dbReference type="Proteomes" id="UP000823863"/>
    </source>
</evidence>
<organism evidence="2 3">
    <name type="scientific">Candidatus Enterocloster excrementigallinarum</name>
    <dbReference type="NCBI Taxonomy" id="2838558"/>
    <lineage>
        <taxon>Bacteria</taxon>
        <taxon>Bacillati</taxon>
        <taxon>Bacillota</taxon>
        <taxon>Clostridia</taxon>
        <taxon>Lachnospirales</taxon>
        <taxon>Lachnospiraceae</taxon>
        <taxon>Enterocloster</taxon>
    </lineage>
</organism>
<comment type="caution">
    <text evidence="2">The sequence shown here is derived from an EMBL/GenBank/DDBJ whole genome shotgun (WGS) entry which is preliminary data.</text>
</comment>
<gene>
    <name evidence="2" type="ORF">H9931_13875</name>
</gene>
<evidence type="ECO:0000259" key="1">
    <source>
        <dbReference type="Pfam" id="PF01261"/>
    </source>
</evidence>
<reference evidence="2" key="1">
    <citation type="journal article" date="2021" name="PeerJ">
        <title>Extensive microbial diversity within the chicken gut microbiome revealed by metagenomics and culture.</title>
        <authorList>
            <person name="Gilroy R."/>
            <person name="Ravi A."/>
            <person name="Getino M."/>
            <person name="Pursley I."/>
            <person name="Horton D.L."/>
            <person name="Alikhan N.F."/>
            <person name="Baker D."/>
            <person name="Gharbi K."/>
            <person name="Hall N."/>
            <person name="Watson M."/>
            <person name="Adriaenssens E.M."/>
            <person name="Foster-Nyarko E."/>
            <person name="Jarju S."/>
            <person name="Secka A."/>
            <person name="Antonio M."/>
            <person name="Oren A."/>
            <person name="Chaudhuri R.R."/>
            <person name="La Ragione R."/>
            <person name="Hildebrand F."/>
            <person name="Pallen M.J."/>
        </authorList>
    </citation>
    <scope>NUCLEOTIDE SEQUENCE</scope>
    <source>
        <strain evidence="2">CHK198-12963</strain>
    </source>
</reference>
<dbReference type="Pfam" id="PF01261">
    <property type="entry name" value="AP_endonuc_2"/>
    <property type="match status" value="1"/>
</dbReference>
<dbReference type="InterPro" id="IPR013022">
    <property type="entry name" value="Xyl_isomerase-like_TIM-brl"/>
</dbReference>
<accession>A0A9D2PXV1</accession>
<dbReference type="InterPro" id="IPR036237">
    <property type="entry name" value="Xyl_isomerase-like_sf"/>
</dbReference>
<dbReference type="Proteomes" id="UP000823863">
    <property type="component" value="Unassembled WGS sequence"/>
</dbReference>
<evidence type="ECO:0000313" key="2">
    <source>
        <dbReference type="EMBL" id="HJC67776.1"/>
    </source>
</evidence>
<dbReference type="GO" id="GO:0016853">
    <property type="term" value="F:isomerase activity"/>
    <property type="evidence" value="ECO:0007669"/>
    <property type="project" value="UniProtKB-KW"/>
</dbReference>
<keyword evidence="2" id="KW-0413">Isomerase</keyword>
<name>A0A9D2PXV1_9FIRM</name>
<dbReference type="SUPFAM" id="SSF51658">
    <property type="entry name" value="Xylose isomerase-like"/>
    <property type="match status" value="1"/>
</dbReference>
<sequence length="347" mass="39443">MIKIGLDTESLHLWFQNHRMDIFGFIETAHEFGLDGVMINIISDYGLDPEWGTLESNKPEHLARVKALLDKYNMYCEIATKGIGYDHLVKVLDVAEAIGADIIRTYIPITLNPSEDRKTGGEGKYDLGKIRLDFDPAVFDDAAESLRRIIPELQKRRIKIGLENHEYETSEELVKVIKEVNSPWIGLHYDFGNSMMAWEEPEQAARNMAPYTVTTHFKDHIIIPCPDDKYGYVVCGVPAGQGNMDLPGLLKIVMDNSSITRLNLEMCYPYCAQFKRTPGAGGVEKVGEGCFKVEPPLFDPEVIKPNQYYYPQEISEELLEKFLKKQMDGARASAEYTKKLCREYSGR</sequence>